<evidence type="ECO:0000259" key="4">
    <source>
        <dbReference type="PROSITE" id="PS01031"/>
    </source>
</evidence>
<evidence type="ECO:0000313" key="6">
    <source>
        <dbReference type="EMBL" id="KAG0464811.1"/>
    </source>
</evidence>
<feature type="domain" description="SHSP" evidence="4">
    <location>
        <begin position="5"/>
        <end position="112"/>
    </location>
</feature>
<dbReference type="AlphaFoldDB" id="A0A835Q235"/>
<dbReference type="Proteomes" id="UP000636800">
    <property type="component" value="Chromosome 10"/>
</dbReference>
<dbReference type="InterPro" id="IPR008978">
    <property type="entry name" value="HSP20-like_chaperone"/>
</dbReference>
<dbReference type="PROSITE" id="PS01031">
    <property type="entry name" value="SHSP"/>
    <property type="match status" value="1"/>
</dbReference>
<keyword evidence="3" id="KW-1133">Transmembrane helix</keyword>
<protein>
    <recommendedName>
        <fullName evidence="4">SHSP domain-containing protein</fullName>
    </recommendedName>
</protein>
<feature type="transmembrane region" description="Helical" evidence="3">
    <location>
        <begin position="146"/>
        <end position="168"/>
    </location>
</feature>
<sequence length="173" mass="19284">MTEPRSYVDFKPRAEWFKGKESNTLMVDVTGFRKEDLKVVINSGGNLKVTGERPIEGEHWSRFALSFNIPRESNPRGIQAKYDGDEGLLYVILPNFAPPAATPVQAQDSTSTPKPHEMMIGEEERGRTAGERGGFVAYPALNKRKLLLLCVIIVSVMLSLGLAVYLSYRLRGL</sequence>
<evidence type="ECO:0000313" key="8">
    <source>
        <dbReference type="Proteomes" id="UP000639772"/>
    </source>
</evidence>
<keyword evidence="3" id="KW-0812">Transmembrane</keyword>
<dbReference type="EMBL" id="JADCNL010000010">
    <property type="protein sequence ID" value="KAG0463465.1"/>
    <property type="molecule type" value="Genomic_DNA"/>
</dbReference>
<dbReference type="EMBL" id="JADCNM010000010">
    <property type="protein sequence ID" value="KAG0464811.1"/>
    <property type="molecule type" value="Genomic_DNA"/>
</dbReference>
<name>A0A835Q235_VANPL</name>
<dbReference type="InterPro" id="IPR002068">
    <property type="entry name" value="A-crystallin/Hsp20_dom"/>
</dbReference>
<gene>
    <name evidence="6" type="ORF">HPP92_018975</name>
    <name evidence="5" type="ORF">HPP92_019534</name>
</gene>
<evidence type="ECO:0000256" key="2">
    <source>
        <dbReference type="RuleBase" id="RU003616"/>
    </source>
</evidence>
<dbReference type="Gene3D" id="2.60.40.790">
    <property type="match status" value="1"/>
</dbReference>
<dbReference type="Proteomes" id="UP000639772">
    <property type="component" value="Chromosome 10"/>
</dbReference>
<evidence type="ECO:0000313" key="5">
    <source>
        <dbReference type="EMBL" id="KAG0463465.1"/>
    </source>
</evidence>
<keyword evidence="7" id="KW-1185">Reference proteome</keyword>
<evidence type="ECO:0000313" key="7">
    <source>
        <dbReference type="Proteomes" id="UP000636800"/>
    </source>
</evidence>
<evidence type="ECO:0000256" key="1">
    <source>
        <dbReference type="PROSITE-ProRule" id="PRU00285"/>
    </source>
</evidence>
<proteinExistence type="inferred from homology"/>
<dbReference type="CDD" id="cd06464">
    <property type="entry name" value="ACD_sHsps-like"/>
    <property type="match status" value="1"/>
</dbReference>
<organism evidence="6 8">
    <name type="scientific">Vanilla planifolia</name>
    <name type="common">Vanilla</name>
    <dbReference type="NCBI Taxonomy" id="51239"/>
    <lineage>
        <taxon>Eukaryota</taxon>
        <taxon>Viridiplantae</taxon>
        <taxon>Streptophyta</taxon>
        <taxon>Embryophyta</taxon>
        <taxon>Tracheophyta</taxon>
        <taxon>Spermatophyta</taxon>
        <taxon>Magnoliopsida</taxon>
        <taxon>Liliopsida</taxon>
        <taxon>Asparagales</taxon>
        <taxon>Orchidaceae</taxon>
        <taxon>Vanilloideae</taxon>
        <taxon>Vanilleae</taxon>
        <taxon>Vanilla</taxon>
    </lineage>
</organism>
<dbReference type="Pfam" id="PF00011">
    <property type="entry name" value="HSP20"/>
    <property type="match status" value="1"/>
</dbReference>
<reference evidence="7 8" key="1">
    <citation type="journal article" date="2020" name="Nat. Food">
        <title>A phased Vanilla planifolia genome enables genetic improvement of flavour and production.</title>
        <authorList>
            <person name="Hasing T."/>
            <person name="Tang H."/>
            <person name="Brym M."/>
            <person name="Khazi F."/>
            <person name="Huang T."/>
            <person name="Chambers A.H."/>
        </authorList>
    </citation>
    <scope>NUCLEOTIDE SEQUENCE [LARGE SCALE GENOMIC DNA]</scope>
    <source>
        <tissue evidence="6">Leaf</tissue>
    </source>
</reference>
<accession>A0A835Q235</accession>
<dbReference type="SUPFAM" id="SSF49764">
    <property type="entry name" value="HSP20-like chaperones"/>
    <property type="match status" value="1"/>
</dbReference>
<comment type="caution">
    <text evidence="6">The sequence shown here is derived from an EMBL/GenBank/DDBJ whole genome shotgun (WGS) entry which is preliminary data.</text>
</comment>
<comment type="similarity">
    <text evidence="1 2">Belongs to the small heat shock protein (HSP20) family.</text>
</comment>
<evidence type="ECO:0000256" key="3">
    <source>
        <dbReference type="SAM" id="Phobius"/>
    </source>
</evidence>
<dbReference type="OrthoDB" id="1431247at2759"/>
<keyword evidence="3" id="KW-0472">Membrane</keyword>